<organism evidence="1 2">
    <name type="scientific">Neokomagataea anthophila</name>
    <dbReference type="NCBI Taxonomy" id="2826925"/>
    <lineage>
        <taxon>Bacteria</taxon>
        <taxon>Pseudomonadati</taxon>
        <taxon>Pseudomonadota</taxon>
        <taxon>Alphaproteobacteria</taxon>
        <taxon>Acetobacterales</taxon>
        <taxon>Acetobacteraceae</taxon>
        <taxon>Neokomagataea</taxon>
    </lineage>
</organism>
<reference evidence="1 2" key="1">
    <citation type="submission" date="2021-04" db="EMBL/GenBank/DDBJ databases">
        <title>The complete genome sequence of Neokomagataea sp. TBRC 2177.</title>
        <authorList>
            <person name="Charoenyingcharoen P."/>
            <person name="Yukphan P."/>
        </authorList>
    </citation>
    <scope>NUCLEOTIDE SEQUENCE [LARGE SCALE GENOMIC DNA]</scope>
    <source>
        <strain evidence="1 2">TBRC 2177</strain>
    </source>
</reference>
<dbReference type="RefSeq" id="WP_211683372.1">
    <property type="nucleotide sequence ID" value="NZ_JAGRQH010000016.1"/>
</dbReference>
<keyword evidence="2" id="KW-1185">Reference proteome</keyword>
<evidence type="ECO:0008006" key="3">
    <source>
        <dbReference type="Google" id="ProtNLM"/>
    </source>
</evidence>
<protein>
    <recommendedName>
        <fullName evidence="3">WXG100 family type VII secretion target</fullName>
    </recommendedName>
</protein>
<dbReference type="EMBL" id="JAGRQH010000016">
    <property type="protein sequence ID" value="MBR0560713.1"/>
    <property type="molecule type" value="Genomic_DNA"/>
</dbReference>
<dbReference type="Proteomes" id="UP000677812">
    <property type="component" value="Unassembled WGS sequence"/>
</dbReference>
<evidence type="ECO:0000313" key="1">
    <source>
        <dbReference type="EMBL" id="MBR0560713.1"/>
    </source>
</evidence>
<gene>
    <name evidence="1" type="ORF">KB213_11700</name>
</gene>
<proteinExistence type="predicted"/>
<name>A0ABS5E9X5_9PROT</name>
<comment type="caution">
    <text evidence="1">The sequence shown here is derived from an EMBL/GenBank/DDBJ whole genome shotgun (WGS) entry which is preliminary data.</text>
</comment>
<evidence type="ECO:0000313" key="2">
    <source>
        <dbReference type="Proteomes" id="UP000677812"/>
    </source>
</evidence>
<accession>A0ABS5E9X5</accession>
<sequence>MTDATNLISRLTEYDQALTVHLSVMQDEFRDLERAWAALSDVYEGNAAEQFRTVFLAAAARMRDYEGGTRDLQAILQRQIDHLRDFDRPAEFLA</sequence>